<feature type="compositionally biased region" description="Basic residues" evidence="3">
    <location>
        <begin position="1"/>
        <end position="10"/>
    </location>
</feature>
<sequence length="340" mass="39787">MKRKSGRKQSKKDEENSNGVGDRSEQNGETSDHDEDDAPRDKRRKSSMPRRKSVWRRPEKEEAEESDKSEEAENDENDKKEASINTNFVHNGGRFGVFYGRKKCQAKSLPPRKTKKIEDESHSDIEDEEEDPPEHEIVGEMCLAVLRKSCPKRARKKPKKVATEPESSNDEDEDDESQYETLPNQMEGLRGGERHMGTRKHFGLRSADTGIQRQKKKSGGKKIKNKKKEPKPSNWDENEDFEVDKILEVHHRRDGKREFLVSWKGYSTSENSWEPEENMACKELIEKFMAKVEKARHLDERELRVHRPHVQRYTLSTQDSGRRLSKRFRGKERVQYHDAE</sequence>
<dbReference type="PRINTS" id="PR00504">
    <property type="entry name" value="CHROMODOMAIN"/>
</dbReference>
<proteinExistence type="predicted"/>
<feature type="region of interest" description="Disordered" evidence="3">
    <location>
        <begin position="1"/>
        <end position="240"/>
    </location>
</feature>
<dbReference type="Gene3D" id="2.40.50.40">
    <property type="match status" value="1"/>
</dbReference>
<protein>
    <recommendedName>
        <fullName evidence="4">Chromo domain-containing protein</fullName>
    </recommendedName>
</protein>
<comment type="subcellular location">
    <subcellularLocation>
        <location evidence="1">Nucleus</location>
    </subcellularLocation>
</comment>
<dbReference type="InterPro" id="IPR017984">
    <property type="entry name" value="Chromo_dom_subgr"/>
</dbReference>
<feature type="compositionally biased region" description="Acidic residues" evidence="3">
    <location>
        <begin position="61"/>
        <end position="76"/>
    </location>
</feature>
<dbReference type="EMBL" id="JAPWTJ010001039">
    <property type="protein sequence ID" value="KAJ8974187.1"/>
    <property type="molecule type" value="Genomic_DNA"/>
</dbReference>
<gene>
    <name evidence="5" type="ORF">NQ317_004866</name>
</gene>
<accession>A0ABQ9J8C7</accession>
<organism evidence="5 6">
    <name type="scientific">Molorchus minor</name>
    <dbReference type="NCBI Taxonomy" id="1323400"/>
    <lineage>
        <taxon>Eukaryota</taxon>
        <taxon>Metazoa</taxon>
        <taxon>Ecdysozoa</taxon>
        <taxon>Arthropoda</taxon>
        <taxon>Hexapoda</taxon>
        <taxon>Insecta</taxon>
        <taxon>Pterygota</taxon>
        <taxon>Neoptera</taxon>
        <taxon>Endopterygota</taxon>
        <taxon>Coleoptera</taxon>
        <taxon>Polyphaga</taxon>
        <taxon>Cucujiformia</taxon>
        <taxon>Chrysomeloidea</taxon>
        <taxon>Cerambycidae</taxon>
        <taxon>Lamiinae</taxon>
        <taxon>Monochamini</taxon>
        <taxon>Molorchus</taxon>
    </lineage>
</organism>
<comment type="caution">
    <text evidence="5">The sequence shown here is derived from an EMBL/GenBank/DDBJ whole genome shotgun (WGS) entry which is preliminary data.</text>
</comment>
<dbReference type="InterPro" id="IPR023780">
    <property type="entry name" value="Chromo_domain"/>
</dbReference>
<feature type="compositionally biased region" description="Basic and acidic residues" evidence="3">
    <location>
        <begin position="331"/>
        <end position="340"/>
    </location>
</feature>
<evidence type="ECO:0000313" key="5">
    <source>
        <dbReference type="EMBL" id="KAJ8974187.1"/>
    </source>
</evidence>
<keyword evidence="6" id="KW-1185">Reference proteome</keyword>
<dbReference type="Pfam" id="PF00385">
    <property type="entry name" value="Chromo"/>
    <property type="match status" value="1"/>
</dbReference>
<evidence type="ECO:0000259" key="4">
    <source>
        <dbReference type="PROSITE" id="PS50013"/>
    </source>
</evidence>
<feature type="compositionally biased region" description="Basic residues" evidence="3">
    <location>
        <begin position="149"/>
        <end position="160"/>
    </location>
</feature>
<dbReference type="SMART" id="SM00298">
    <property type="entry name" value="CHROMO"/>
    <property type="match status" value="1"/>
</dbReference>
<feature type="region of interest" description="Disordered" evidence="3">
    <location>
        <begin position="315"/>
        <end position="340"/>
    </location>
</feature>
<dbReference type="PROSITE" id="PS50013">
    <property type="entry name" value="CHROMO_2"/>
    <property type="match status" value="1"/>
</dbReference>
<reference evidence="5" key="1">
    <citation type="journal article" date="2023" name="Insect Mol. Biol.">
        <title>Genome sequencing provides insights into the evolution of gene families encoding plant cell wall-degrading enzymes in longhorned beetles.</title>
        <authorList>
            <person name="Shin N.R."/>
            <person name="Okamura Y."/>
            <person name="Kirsch R."/>
            <person name="Pauchet Y."/>
        </authorList>
    </citation>
    <scope>NUCLEOTIDE SEQUENCE</scope>
    <source>
        <strain evidence="5">MMC_N1</strain>
    </source>
</reference>
<feature type="compositionally biased region" description="Acidic residues" evidence="3">
    <location>
        <begin position="167"/>
        <end position="178"/>
    </location>
</feature>
<feature type="compositionally biased region" description="Basic residues" evidence="3">
    <location>
        <begin position="100"/>
        <end position="115"/>
    </location>
</feature>
<keyword evidence="2" id="KW-0539">Nucleus</keyword>
<feature type="domain" description="Chromo" evidence="4">
    <location>
        <begin position="241"/>
        <end position="300"/>
    </location>
</feature>
<evidence type="ECO:0000256" key="1">
    <source>
        <dbReference type="ARBA" id="ARBA00004123"/>
    </source>
</evidence>
<evidence type="ECO:0000256" key="2">
    <source>
        <dbReference type="ARBA" id="ARBA00023242"/>
    </source>
</evidence>
<dbReference type="Proteomes" id="UP001162164">
    <property type="component" value="Unassembled WGS sequence"/>
</dbReference>
<feature type="compositionally biased region" description="Basic residues" evidence="3">
    <location>
        <begin position="213"/>
        <end position="229"/>
    </location>
</feature>
<evidence type="ECO:0000313" key="6">
    <source>
        <dbReference type="Proteomes" id="UP001162164"/>
    </source>
</evidence>
<dbReference type="SUPFAM" id="SSF54160">
    <property type="entry name" value="Chromo domain-like"/>
    <property type="match status" value="1"/>
</dbReference>
<name>A0ABQ9J8C7_9CUCU</name>
<feature type="compositionally biased region" description="Basic residues" evidence="3">
    <location>
        <begin position="41"/>
        <end position="55"/>
    </location>
</feature>
<dbReference type="CDD" id="cd00024">
    <property type="entry name" value="CD_CSD"/>
    <property type="match status" value="1"/>
</dbReference>
<dbReference type="InterPro" id="IPR016197">
    <property type="entry name" value="Chromo-like_dom_sf"/>
</dbReference>
<dbReference type="PANTHER" id="PTHR22812">
    <property type="entry name" value="CHROMOBOX PROTEIN"/>
    <property type="match status" value="1"/>
</dbReference>
<evidence type="ECO:0000256" key="3">
    <source>
        <dbReference type="SAM" id="MobiDB-lite"/>
    </source>
</evidence>
<dbReference type="InterPro" id="IPR000953">
    <property type="entry name" value="Chromo/chromo_shadow_dom"/>
</dbReference>
<dbReference type="InterPro" id="IPR051219">
    <property type="entry name" value="Heterochromatin_chromo-domain"/>
</dbReference>